<dbReference type="EMBL" id="JBHFEH010000050">
    <property type="protein sequence ID" value="KAL2050247.1"/>
    <property type="molecule type" value="Genomic_DNA"/>
</dbReference>
<dbReference type="Proteomes" id="UP001590951">
    <property type="component" value="Unassembled WGS sequence"/>
</dbReference>
<gene>
    <name evidence="1" type="ORF">ABVK25_009474</name>
</gene>
<evidence type="ECO:0000313" key="1">
    <source>
        <dbReference type="EMBL" id="KAL2050247.1"/>
    </source>
</evidence>
<protein>
    <submittedName>
        <fullName evidence="1">Uncharacterized protein</fullName>
    </submittedName>
</protein>
<reference evidence="1 2" key="1">
    <citation type="submission" date="2024-09" db="EMBL/GenBank/DDBJ databases">
        <title>Rethinking Asexuality: The Enigmatic Case of Functional Sexual Genes in Lepraria (Stereocaulaceae).</title>
        <authorList>
            <person name="Doellman M."/>
            <person name="Sun Y."/>
            <person name="Barcenas-Pena A."/>
            <person name="Lumbsch H.T."/>
            <person name="Grewe F."/>
        </authorList>
    </citation>
    <scope>NUCLEOTIDE SEQUENCE [LARGE SCALE GENOMIC DNA]</scope>
    <source>
        <strain evidence="1 2">Grewe 0041</strain>
    </source>
</reference>
<comment type="caution">
    <text evidence="1">The sequence shown here is derived from an EMBL/GenBank/DDBJ whole genome shotgun (WGS) entry which is preliminary data.</text>
</comment>
<organism evidence="1 2">
    <name type="scientific">Lepraria finkii</name>
    <dbReference type="NCBI Taxonomy" id="1340010"/>
    <lineage>
        <taxon>Eukaryota</taxon>
        <taxon>Fungi</taxon>
        <taxon>Dikarya</taxon>
        <taxon>Ascomycota</taxon>
        <taxon>Pezizomycotina</taxon>
        <taxon>Lecanoromycetes</taxon>
        <taxon>OSLEUM clade</taxon>
        <taxon>Lecanoromycetidae</taxon>
        <taxon>Lecanorales</taxon>
        <taxon>Lecanorineae</taxon>
        <taxon>Stereocaulaceae</taxon>
        <taxon>Lepraria</taxon>
    </lineage>
</organism>
<accession>A0ABR4AX57</accession>
<proteinExistence type="predicted"/>
<name>A0ABR4AX57_9LECA</name>
<keyword evidence="2" id="KW-1185">Reference proteome</keyword>
<evidence type="ECO:0000313" key="2">
    <source>
        <dbReference type="Proteomes" id="UP001590951"/>
    </source>
</evidence>
<sequence>MDTGACVIIIGEKVICWNNRVSYARVKGNGNGVCISKVDRQRLGPGLGNKRYKLFSWGNEGFLCHSSQLYLEGTENSLVRNMTADVQHFLLYSGVRKCRTKAV</sequence>